<dbReference type="Proteomes" id="UP000199647">
    <property type="component" value="Unassembled WGS sequence"/>
</dbReference>
<feature type="chain" id="PRO_5011749443" evidence="1">
    <location>
        <begin position="40"/>
        <end position="253"/>
    </location>
</feature>
<dbReference type="Gene3D" id="3.40.50.1110">
    <property type="entry name" value="SGNH hydrolase"/>
    <property type="match status" value="1"/>
</dbReference>
<dbReference type="RefSeq" id="WP_092495990.1">
    <property type="nucleotide sequence ID" value="NZ_FOFG01000004.1"/>
</dbReference>
<sequence length="253" mass="26801">MVKRARAWDISTGGLPGPVPKAFLLAALLLAGTGSAAVAAGATCGGAAVQTEVPRGTPYSDRLADKAAVLPPDTRALIFGDSDAGRWPADQLDHLFGTPVLNFAQGGDRFENTRWMIDQVDAPAARAVSSVVVMVGSNSVNRDDPCSLEAKARDLLRSLKPRFPAARVYFVNILQKGRVEGRMSDRVLAANDVLRELSAEFGLTYVDVHGAFAAECGEATDCPLFAEDRVHPSAAGFDLMSRVLARALQPKPG</sequence>
<proteinExistence type="predicted"/>
<evidence type="ECO:0000313" key="4">
    <source>
        <dbReference type="Proteomes" id="UP000199647"/>
    </source>
</evidence>
<feature type="domain" description="SGNH hydrolase-type esterase" evidence="2">
    <location>
        <begin position="81"/>
        <end position="237"/>
    </location>
</feature>
<evidence type="ECO:0000259" key="2">
    <source>
        <dbReference type="Pfam" id="PF13472"/>
    </source>
</evidence>
<reference evidence="3 4" key="1">
    <citation type="submission" date="2016-10" db="EMBL/GenBank/DDBJ databases">
        <authorList>
            <person name="de Groot N.N."/>
        </authorList>
    </citation>
    <scope>NUCLEOTIDE SEQUENCE [LARGE SCALE GENOMIC DNA]</scope>
    <source>
        <strain evidence="3 4">A52C2</strain>
    </source>
</reference>
<dbReference type="SUPFAM" id="SSF52266">
    <property type="entry name" value="SGNH hydrolase"/>
    <property type="match status" value="1"/>
</dbReference>
<feature type="signal peptide" evidence="1">
    <location>
        <begin position="1"/>
        <end position="39"/>
    </location>
</feature>
<gene>
    <name evidence="3" type="ORF">SAMN05216548_104112</name>
</gene>
<accession>A0A1H9FGI9</accession>
<evidence type="ECO:0000256" key="1">
    <source>
        <dbReference type="SAM" id="SignalP"/>
    </source>
</evidence>
<evidence type="ECO:0000313" key="3">
    <source>
        <dbReference type="EMBL" id="SEQ37044.1"/>
    </source>
</evidence>
<dbReference type="GO" id="GO:0016788">
    <property type="term" value="F:hydrolase activity, acting on ester bonds"/>
    <property type="evidence" value="ECO:0007669"/>
    <property type="project" value="UniProtKB-ARBA"/>
</dbReference>
<dbReference type="OrthoDB" id="9794725at2"/>
<organism evidence="3 4">
    <name type="scientific">Faunimonas pinastri</name>
    <dbReference type="NCBI Taxonomy" id="1855383"/>
    <lineage>
        <taxon>Bacteria</taxon>
        <taxon>Pseudomonadati</taxon>
        <taxon>Pseudomonadota</taxon>
        <taxon>Alphaproteobacteria</taxon>
        <taxon>Hyphomicrobiales</taxon>
        <taxon>Afifellaceae</taxon>
        <taxon>Faunimonas</taxon>
    </lineage>
</organism>
<dbReference type="AlphaFoldDB" id="A0A1H9FGI9"/>
<dbReference type="InterPro" id="IPR036514">
    <property type="entry name" value="SGNH_hydro_sf"/>
</dbReference>
<dbReference type="STRING" id="1855383.SAMN05216548_104112"/>
<dbReference type="EMBL" id="FOFG01000004">
    <property type="protein sequence ID" value="SEQ37044.1"/>
    <property type="molecule type" value="Genomic_DNA"/>
</dbReference>
<protein>
    <submittedName>
        <fullName evidence="3">Lysophospholipase L1</fullName>
    </submittedName>
</protein>
<name>A0A1H9FGI9_9HYPH</name>
<keyword evidence="1" id="KW-0732">Signal</keyword>
<keyword evidence="4" id="KW-1185">Reference proteome</keyword>
<dbReference type="Pfam" id="PF13472">
    <property type="entry name" value="Lipase_GDSL_2"/>
    <property type="match status" value="1"/>
</dbReference>
<dbReference type="InterPro" id="IPR013830">
    <property type="entry name" value="SGNH_hydro"/>
</dbReference>